<dbReference type="Proteomes" id="UP000639338">
    <property type="component" value="Unassembled WGS sequence"/>
</dbReference>
<reference evidence="1 2" key="1">
    <citation type="submission" date="2020-08" db="EMBL/GenBank/DDBJ databases">
        <title>Aphidius gifuensis genome sequencing and assembly.</title>
        <authorList>
            <person name="Du Z."/>
        </authorList>
    </citation>
    <scope>NUCLEOTIDE SEQUENCE [LARGE SCALE GENOMIC DNA]</scope>
    <source>
        <strain evidence="1">YNYX2018</strain>
        <tissue evidence="1">Adults</tissue>
    </source>
</reference>
<sequence>MFNTQSGEYSRLVASDTERESYLAQWDFRYPANLKDSNGVTSIIATDYISYAIKTLVQPAQNGKPGNGEYSRLPASDTEREPYLAQWDFRYPANLKESNGVTSILATDYITYAVKTLVQKAQNGKPGYELIVWILSREKTLSKSCEKTINNFFFGLVIMTINIGYLSAKNLSPLKVDSSAFHLYKSRNELDYILKNLRLQNIDDTKDNQYINFGQNQDGENENLNYLPTSFISIDPKTKVTNDQSDIIIRFARSGAFDIDSLENFRLLSLDIQQLLVLCGDFNNIDSTDIGLTQLCNYITAGLNE</sequence>
<dbReference type="SUPFAM" id="SSF50814">
    <property type="entry name" value="Lipocalins"/>
    <property type="match status" value="1"/>
</dbReference>
<protein>
    <submittedName>
        <fullName evidence="1">Uncharacterized protein</fullName>
    </submittedName>
</protein>
<evidence type="ECO:0000313" key="2">
    <source>
        <dbReference type="Proteomes" id="UP000639338"/>
    </source>
</evidence>
<dbReference type="OrthoDB" id="7667989at2759"/>
<proteinExistence type="predicted"/>
<accession>A0A834XV15</accession>
<dbReference type="Gene3D" id="2.40.128.20">
    <property type="match status" value="1"/>
</dbReference>
<name>A0A834XV15_APHGI</name>
<keyword evidence="2" id="KW-1185">Reference proteome</keyword>
<organism evidence="1 2">
    <name type="scientific">Aphidius gifuensis</name>
    <name type="common">Parasitoid wasp</name>
    <dbReference type="NCBI Taxonomy" id="684658"/>
    <lineage>
        <taxon>Eukaryota</taxon>
        <taxon>Metazoa</taxon>
        <taxon>Ecdysozoa</taxon>
        <taxon>Arthropoda</taxon>
        <taxon>Hexapoda</taxon>
        <taxon>Insecta</taxon>
        <taxon>Pterygota</taxon>
        <taxon>Neoptera</taxon>
        <taxon>Endopterygota</taxon>
        <taxon>Hymenoptera</taxon>
        <taxon>Apocrita</taxon>
        <taxon>Ichneumonoidea</taxon>
        <taxon>Braconidae</taxon>
        <taxon>Aphidiinae</taxon>
        <taxon>Aphidius</taxon>
    </lineage>
</organism>
<evidence type="ECO:0000313" key="1">
    <source>
        <dbReference type="EMBL" id="KAF7993326.1"/>
    </source>
</evidence>
<dbReference type="InterPro" id="IPR012674">
    <property type="entry name" value="Calycin"/>
</dbReference>
<comment type="caution">
    <text evidence="1">The sequence shown here is derived from an EMBL/GenBank/DDBJ whole genome shotgun (WGS) entry which is preliminary data.</text>
</comment>
<dbReference type="EMBL" id="JACMRX010000003">
    <property type="protein sequence ID" value="KAF7993326.1"/>
    <property type="molecule type" value="Genomic_DNA"/>
</dbReference>
<dbReference type="AlphaFoldDB" id="A0A834XV15"/>
<gene>
    <name evidence="1" type="ORF">HCN44_006386</name>
</gene>